<dbReference type="PANTHER" id="PTHR34191">
    <property type="entry name" value="LATE EMBRYOGENESIS ABUNDANT PROTEIN (LEA) FAMILY PROTEIN"/>
    <property type="match status" value="1"/>
</dbReference>
<evidence type="ECO:0000313" key="2">
    <source>
        <dbReference type="EMBL" id="CAI0451250.1"/>
    </source>
</evidence>
<dbReference type="Gene3D" id="6.10.140.1430">
    <property type="match status" value="1"/>
</dbReference>
<evidence type="ECO:0000313" key="3">
    <source>
        <dbReference type="Proteomes" id="UP001154282"/>
    </source>
</evidence>
<evidence type="ECO:0008006" key="4">
    <source>
        <dbReference type="Google" id="ProtNLM"/>
    </source>
</evidence>
<reference evidence="2" key="1">
    <citation type="submission" date="2022-08" db="EMBL/GenBank/DDBJ databases">
        <authorList>
            <person name="Gutierrez-Valencia J."/>
        </authorList>
    </citation>
    <scope>NUCLEOTIDE SEQUENCE</scope>
</reference>
<dbReference type="EMBL" id="CAMGYJ010000007">
    <property type="protein sequence ID" value="CAI0451250.1"/>
    <property type="molecule type" value="Genomic_DNA"/>
</dbReference>
<protein>
    <recommendedName>
        <fullName evidence="4">Stress-induced protein KIN2-like</fullName>
    </recommendedName>
</protein>
<keyword evidence="3" id="KW-1185">Reference proteome</keyword>
<sequence>MASNTEKMSYSAGEAKGQAQQEKASGMMDRAADAAQSAKESVQEAGGQIKAKAQGAVESVKDATGMNKSN</sequence>
<dbReference type="InterPro" id="IPR039624">
    <property type="entry name" value="LEA1/2/D7/KIN2"/>
</dbReference>
<organism evidence="2 3">
    <name type="scientific">Linum tenue</name>
    <dbReference type="NCBI Taxonomy" id="586396"/>
    <lineage>
        <taxon>Eukaryota</taxon>
        <taxon>Viridiplantae</taxon>
        <taxon>Streptophyta</taxon>
        <taxon>Embryophyta</taxon>
        <taxon>Tracheophyta</taxon>
        <taxon>Spermatophyta</taxon>
        <taxon>Magnoliopsida</taxon>
        <taxon>eudicotyledons</taxon>
        <taxon>Gunneridae</taxon>
        <taxon>Pentapetalae</taxon>
        <taxon>rosids</taxon>
        <taxon>fabids</taxon>
        <taxon>Malpighiales</taxon>
        <taxon>Linaceae</taxon>
        <taxon>Linum</taxon>
    </lineage>
</organism>
<proteinExistence type="predicted"/>
<dbReference type="PANTHER" id="PTHR34191:SF34">
    <property type="entry name" value="STRESS-INDUCED PROTEIN KIN2-LIKE"/>
    <property type="match status" value="1"/>
</dbReference>
<accession>A0AAV0MYG3</accession>
<gene>
    <name evidence="2" type="ORF">LITE_LOCUS30803</name>
</gene>
<feature type="compositionally biased region" description="Low complexity" evidence="1">
    <location>
        <begin position="45"/>
        <end position="56"/>
    </location>
</feature>
<feature type="region of interest" description="Disordered" evidence="1">
    <location>
        <begin position="1"/>
        <end position="70"/>
    </location>
</feature>
<evidence type="ECO:0000256" key="1">
    <source>
        <dbReference type="SAM" id="MobiDB-lite"/>
    </source>
</evidence>
<comment type="caution">
    <text evidence="2">The sequence shown here is derived from an EMBL/GenBank/DDBJ whole genome shotgun (WGS) entry which is preliminary data.</text>
</comment>
<name>A0AAV0MYG3_9ROSI</name>
<dbReference type="AlphaFoldDB" id="A0AAV0MYG3"/>
<dbReference type="Proteomes" id="UP001154282">
    <property type="component" value="Unassembled WGS sequence"/>
</dbReference>